<dbReference type="EMBL" id="CAADFK010000002">
    <property type="protein sequence ID" value="VFK07195.1"/>
    <property type="molecule type" value="Genomic_DNA"/>
</dbReference>
<evidence type="ECO:0000259" key="1">
    <source>
        <dbReference type="Pfam" id="PF01609"/>
    </source>
</evidence>
<dbReference type="GO" id="GO:0003677">
    <property type="term" value="F:DNA binding"/>
    <property type="evidence" value="ECO:0007669"/>
    <property type="project" value="InterPro"/>
</dbReference>
<protein>
    <submittedName>
        <fullName evidence="2">Transposase DDE domain-containing protein</fullName>
    </submittedName>
</protein>
<sequence length="109" mass="12643">MTEKELAAYADSAYQSEAHDILLEKHGINNRLTKRAFRNRPLTQEEREHNRRHSGVRSTVERVFGVLKQHYGMAKARYDGLIRNRTRFDLMCIAYNLKHGVSVLQGQCA</sequence>
<dbReference type="AlphaFoldDB" id="A0A450VR05"/>
<dbReference type="GO" id="GO:0004803">
    <property type="term" value="F:transposase activity"/>
    <property type="evidence" value="ECO:0007669"/>
    <property type="project" value="InterPro"/>
</dbReference>
<dbReference type="PANTHER" id="PTHR35604">
    <property type="entry name" value="TRANSPOSASE INSH FOR INSERTION SEQUENCE ELEMENT IS5A-RELATED"/>
    <property type="match status" value="1"/>
</dbReference>
<evidence type="ECO:0000313" key="2">
    <source>
        <dbReference type="EMBL" id="VFK07195.1"/>
    </source>
</evidence>
<accession>A0A450VR05</accession>
<proteinExistence type="predicted"/>
<gene>
    <name evidence="2" type="ORF">BECKLPF1236B_GA0070989_100222</name>
</gene>
<dbReference type="GO" id="GO:0006313">
    <property type="term" value="P:DNA transposition"/>
    <property type="evidence" value="ECO:0007669"/>
    <property type="project" value="InterPro"/>
</dbReference>
<organism evidence="2">
    <name type="scientific">Candidatus Kentrum sp. LPFa</name>
    <dbReference type="NCBI Taxonomy" id="2126335"/>
    <lineage>
        <taxon>Bacteria</taxon>
        <taxon>Pseudomonadati</taxon>
        <taxon>Pseudomonadota</taxon>
        <taxon>Gammaproteobacteria</taxon>
        <taxon>Candidatus Kentrum</taxon>
    </lineage>
</organism>
<name>A0A450VR05_9GAMM</name>
<feature type="domain" description="Transposase IS4-like" evidence="1">
    <location>
        <begin position="8"/>
        <end position="97"/>
    </location>
</feature>
<dbReference type="Pfam" id="PF01609">
    <property type="entry name" value="DDE_Tnp_1"/>
    <property type="match status" value="1"/>
</dbReference>
<dbReference type="InterPro" id="IPR002559">
    <property type="entry name" value="Transposase_11"/>
</dbReference>
<dbReference type="PANTHER" id="PTHR35604:SF2">
    <property type="entry name" value="TRANSPOSASE INSH FOR INSERTION SEQUENCE ELEMENT IS5A-RELATED"/>
    <property type="match status" value="1"/>
</dbReference>
<reference evidence="2" key="1">
    <citation type="submission" date="2019-02" db="EMBL/GenBank/DDBJ databases">
        <authorList>
            <person name="Gruber-Vodicka R. H."/>
            <person name="Seah K. B. B."/>
        </authorList>
    </citation>
    <scope>NUCLEOTIDE SEQUENCE</scope>
    <source>
        <strain evidence="2">BECK_S313</strain>
    </source>
</reference>